<comment type="subcellular location">
    <subcellularLocation>
        <location evidence="1">Cell membrane</location>
        <topology evidence="1">Single-pass membrane protein</topology>
    </subcellularLocation>
    <subcellularLocation>
        <location evidence="7">Cell membrane</location>
        <topology evidence="7">Single-pass type II membrane protein</topology>
    </subcellularLocation>
</comment>
<protein>
    <recommendedName>
        <fullName evidence="10">Biopolymer transporter ExbD</fullName>
    </recommendedName>
</protein>
<keyword evidence="4 7" id="KW-0812">Transmembrane</keyword>
<dbReference type="GO" id="GO:0015031">
    <property type="term" value="P:protein transport"/>
    <property type="evidence" value="ECO:0007669"/>
    <property type="project" value="UniProtKB-KW"/>
</dbReference>
<dbReference type="PANTHER" id="PTHR30558:SF3">
    <property type="entry name" value="BIOPOLYMER TRANSPORT PROTEIN EXBD-RELATED"/>
    <property type="match status" value="1"/>
</dbReference>
<keyword evidence="7" id="KW-0813">Transport</keyword>
<dbReference type="GO" id="GO:0022857">
    <property type="term" value="F:transmembrane transporter activity"/>
    <property type="evidence" value="ECO:0007669"/>
    <property type="project" value="InterPro"/>
</dbReference>
<dbReference type="PATRIC" id="fig|1280947.3.peg.3360"/>
<gene>
    <name evidence="8" type="ORF">HY30_09545</name>
</gene>
<dbReference type="OrthoDB" id="5456447at2"/>
<dbReference type="eggNOG" id="COG0848">
    <property type="taxonomic scope" value="Bacteria"/>
</dbReference>
<evidence type="ECO:0008006" key="10">
    <source>
        <dbReference type="Google" id="ProtNLM"/>
    </source>
</evidence>
<comment type="similarity">
    <text evidence="2 7">Belongs to the ExbD/TolR family.</text>
</comment>
<reference evidence="8 9" key="1">
    <citation type="journal article" date="2014" name="Antonie Van Leeuwenhoek">
        <title>Hyphomonas beringensis sp. nov. and Hyphomonas chukchiensis sp. nov., isolated from surface seawater of the Bering Sea and Chukchi Sea.</title>
        <authorList>
            <person name="Li C."/>
            <person name="Lai Q."/>
            <person name="Li G."/>
            <person name="Dong C."/>
            <person name="Wang J."/>
            <person name="Liao Y."/>
            <person name="Shao Z."/>
        </authorList>
    </citation>
    <scope>NUCLEOTIDE SEQUENCE [LARGE SCALE GENOMIC DNA]</scope>
    <source>
        <strain evidence="8 9">BH-BN04-4</strain>
    </source>
</reference>
<evidence type="ECO:0000256" key="2">
    <source>
        <dbReference type="ARBA" id="ARBA00005811"/>
    </source>
</evidence>
<accession>A0A062UEG2</accession>
<sequence>MTPLIDVVFILLLFFMLTSTFADRRSMDLATPALSSAPDVADKVIVLDLGAEGLRFNGEPLTLESIDDTLHTRLATGHPVSLQVAAGIPLETSVSVMDALKASGARSIALRNAEGQP</sequence>
<dbReference type="EMBL" id="AWFG01000074">
    <property type="protein sequence ID" value="KCZ54520.1"/>
    <property type="molecule type" value="Genomic_DNA"/>
</dbReference>
<evidence type="ECO:0000256" key="6">
    <source>
        <dbReference type="ARBA" id="ARBA00023136"/>
    </source>
</evidence>
<keyword evidence="7" id="KW-0653">Protein transport</keyword>
<dbReference type="Proteomes" id="UP000027190">
    <property type="component" value="Unassembled WGS sequence"/>
</dbReference>
<keyword evidence="5" id="KW-1133">Transmembrane helix</keyword>
<keyword evidence="9" id="KW-1185">Reference proteome</keyword>
<evidence type="ECO:0000256" key="1">
    <source>
        <dbReference type="ARBA" id="ARBA00004162"/>
    </source>
</evidence>
<dbReference type="Pfam" id="PF02472">
    <property type="entry name" value="ExbD"/>
    <property type="match status" value="1"/>
</dbReference>
<name>A0A062UEG2_9PROT</name>
<dbReference type="GO" id="GO:0005886">
    <property type="term" value="C:plasma membrane"/>
    <property type="evidence" value="ECO:0007669"/>
    <property type="project" value="UniProtKB-SubCell"/>
</dbReference>
<evidence type="ECO:0000256" key="3">
    <source>
        <dbReference type="ARBA" id="ARBA00022475"/>
    </source>
</evidence>
<keyword evidence="6" id="KW-0472">Membrane</keyword>
<evidence type="ECO:0000256" key="7">
    <source>
        <dbReference type="RuleBase" id="RU003879"/>
    </source>
</evidence>
<evidence type="ECO:0000256" key="5">
    <source>
        <dbReference type="ARBA" id="ARBA00022989"/>
    </source>
</evidence>
<evidence type="ECO:0000313" key="8">
    <source>
        <dbReference type="EMBL" id="KCZ54520.1"/>
    </source>
</evidence>
<organism evidence="8 9">
    <name type="scientific">Hyphomonas chukchiensis</name>
    <dbReference type="NCBI Taxonomy" id="1280947"/>
    <lineage>
        <taxon>Bacteria</taxon>
        <taxon>Pseudomonadati</taxon>
        <taxon>Pseudomonadota</taxon>
        <taxon>Alphaproteobacteria</taxon>
        <taxon>Hyphomonadales</taxon>
        <taxon>Hyphomonadaceae</taxon>
        <taxon>Hyphomonas</taxon>
    </lineage>
</organism>
<dbReference type="InterPro" id="IPR003400">
    <property type="entry name" value="ExbD"/>
</dbReference>
<dbReference type="PANTHER" id="PTHR30558">
    <property type="entry name" value="EXBD MEMBRANE COMPONENT OF PMF-DRIVEN MACROMOLECULE IMPORT SYSTEM"/>
    <property type="match status" value="1"/>
</dbReference>
<keyword evidence="3" id="KW-1003">Cell membrane</keyword>
<evidence type="ECO:0000256" key="4">
    <source>
        <dbReference type="ARBA" id="ARBA00022692"/>
    </source>
</evidence>
<proteinExistence type="inferred from homology"/>
<dbReference type="RefSeq" id="WP_034743620.1">
    <property type="nucleotide sequence ID" value="NZ_AWFG01000074.1"/>
</dbReference>
<dbReference type="AlphaFoldDB" id="A0A062UEG2"/>
<dbReference type="STRING" id="1280947.HY30_09545"/>
<evidence type="ECO:0000313" key="9">
    <source>
        <dbReference type="Proteomes" id="UP000027190"/>
    </source>
</evidence>
<comment type="caution">
    <text evidence="8">The sequence shown here is derived from an EMBL/GenBank/DDBJ whole genome shotgun (WGS) entry which is preliminary data.</text>
</comment>